<evidence type="ECO:0000313" key="10">
    <source>
        <dbReference type="Proteomes" id="UP000199608"/>
    </source>
</evidence>
<keyword evidence="10" id="KW-1185">Reference proteome</keyword>
<feature type="transmembrane region" description="Helical" evidence="7">
    <location>
        <begin position="160"/>
        <end position="182"/>
    </location>
</feature>
<keyword evidence="5 7" id="KW-0472">Membrane</keyword>
<keyword evidence="6" id="KW-0813">Transport</keyword>
<dbReference type="AlphaFoldDB" id="A0A1H2HKR6"/>
<evidence type="ECO:0000256" key="1">
    <source>
        <dbReference type="ARBA" id="ARBA00004651"/>
    </source>
</evidence>
<evidence type="ECO:0000256" key="7">
    <source>
        <dbReference type="SAM" id="Phobius"/>
    </source>
</evidence>
<keyword evidence="2" id="KW-1003">Cell membrane</keyword>
<organism evidence="9 10">
    <name type="scientific">Desulfobacula phenolica</name>
    <dbReference type="NCBI Taxonomy" id="90732"/>
    <lineage>
        <taxon>Bacteria</taxon>
        <taxon>Pseudomonadati</taxon>
        <taxon>Thermodesulfobacteriota</taxon>
        <taxon>Desulfobacteria</taxon>
        <taxon>Desulfobacterales</taxon>
        <taxon>Desulfobacteraceae</taxon>
        <taxon>Desulfobacula</taxon>
    </lineage>
</organism>
<evidence type="ECO:0000259" key="8">
    <source>
        <dbReference type="Pfam" id="PF01618"/>
    </source>
</evidence>
<comment type="similarity">
    <text evidence="6">Belongs to the exbB/tolQ family.</text>
</comment>
<evidence type="ECO:0000256" key="5">
    <source>
        <dbReference type="ARBA" id="ARBA00023136"/>
    </source>
</evidence>
<evidence type="ECO:0000256" key="4">
    <source>
        <dbReference type="ARBA" id="ARBA00022989"/>
    </source>
</evidence>
<dbReference type="EMBL" id="FNLL01000006">
    <property type="protein sequence ID" value="SDU32424.1"/>
    <property type="molecule type" value="Genomic_DNA"/>
</dbReference>
<dbReference type="GO" id="GO:0017038">
    <property type="term" value="P:protein import"/>
    <property type="evidence" value="ECO:0007669"/>
    <property type="project" value="TreeGrafter"/>
</dbReference>
<evidence type="ECO:0000256" key="2">
    <source>
        <dbReference type="ARBA" id="ARBA00022475"/>
    </source>
</evidence>
<dbReference type="PANTHER" id="PTHR30625:SF3">
    <property type="entry name" value="TOL-PAL SYSTEM PROTEIN TOLQ"/>
    <property type="match status" value="1"/>
</dbReference>
<evidence type="ECO:0000256" key="3">
    <source>
        <dbReference type="ARBA" id="ARBA00022692"/>
    </source>
</evidence>
<dbReference type="GO" id="GO:0005886">
    <property type="term" value="C:plasma membrane"/>
    <property type="evidence" value="ECO:0007669"/>
    <property type="project" value="UniProtKB-SubCell"/>
</dbReference>
<evidence type="ECO:0000256" key="6">
    <source>
        <dbReference type="RuleBase" id="RU004057"/>
    </source>
</evidence>
<name>A0A1H2HKR6_9BACT</name>
<protein>
    <submittedName>
        <fullName evidence="9">Biopolymer transport protein ExbB/TolQ</fullName>
    </submittedName>
</protein>
<dbReference type="Pfam" id="PF01618">
    <property type="entry name" value="MotA_ExbB"/>
    <property type="match status" value="1"/>
</dbReference>
<gene>
    <name evidence="9" type="ORF">SAMN04487931_106305</name>
</gene>
<proteinExistence type="inferred from homology"/>
<comment type="subcellular location">
    <subcellularLocation>
        <location evidence="1">Cell membrane</location>
        <topology evidence="1">Multi-pass membrane protein</topology>
    </subcellularLocation>
    <subcellularLocation>
        <location evidence="6">Membrane</location>
        <topology evidence="6">Multi-pass membrane protein</topology>
    </subcellularLocation>
</comment>
<dbReference type="Proteomes" id="UP000199608">
    <property type="component" value="Unassembled WGS sequence"/>
</dbReference>
<reference evidence="10" key="1">
    <citation type="submission" date="2016-10" db="EMBL/GenBank/DDBJ databases">
        <authorList>
            <person name="Varghese N."/>
            <person name="Submissions S."/>
        </authorList>
    </citation>
    <scope>NUCLEOTIDE SEQUENCE [LARGE SCALE GENOMIC DNA]</scope>
    <source>
        <strain evidence="10">DSM 3384</strain>
    </source>
</reference>
<keyword evidence="3 7" id="KW-0812">Transmembrane</keyword>
<dbReference type="PANTHER" id="PTHR30625">
    <property type="entry name" value="PROTEIN TOLQ"/>
    <property type="match status" value="1"/>
</dbReference>
<dbReference type="RefSeq" id="WP_014958782.1">
    <property type="nucleotide sequence ID" value="NZ_FNLL01000006.1"/>
</dbReference>
<dbReference type="InterPro" id="IPR050790">
    <property type="entry name" value="ExbB/TolQ_transport"/>
</dbReference>
<evidence type="ECO:0000313" key="9">
    <source>
        <dbReference type="EMBL" id="SDU32424.1"/>
    </source>
</evidence>
<feature type="domain" description="MotA/TolQ/ExbB proton channel" evidence="8">
    <location>
        <begin position="108"/>
        <end position="181"/>
    </location>
</feature>
<sequence>MNLFPAFQTILYTISTALLYPVVALLIILCLWLLVYSGGFIAEWIKRTQFRTNGQLSDSLEMIQEQLALPPSLSENLPAHITAYTRQIKNIIAGSSVFQEEKVEDLNQQKQYALLREVDKIRLIVRIGPSLGLMGTLIPMGTGLADLTKGNMAQLSSSLILAFTTTVVGLALGVTAHFFSVVKERWTIEDMRHINLITEAMVKKMVKKDIKAEKL</sequence>
<dbReference type="InterPro" id="IPR002898">
    <property type="entry name" value="MotA_ExbB_proton_chnl"/>
</dbReference>
<feature type="transmembrane region" description="Helical" evidence="7">
    <location>
        <begin position="20"/>
        <end position="42"/>
    </location>
</feature>
<keyword evidence="6" id="KW-0653">Protein transport</keyword>
<keyword evidence="4 7" id="KW-1133">Transmembrane helix</keyword>
<feature type="transmembrane region" description="Helical" evidence="7">
    <location>
        <begin position="123"/>
        <end position="140"/>
    </location>
</feature>
<accession>A0A1H2HKR6</accession>